<accession>A0A9Q0FLW1</accession>
<dbReference type="Gene3D" id="3.30.40.10">
    <property type="entry name" value="Zinc/RING finger domain, C3HC4 (zinc finger)"/>
    <property type="match status" value="1"/>
</dbReference>
<dbReference type="PANTHER" id="PTHR46539">
    <property type="entry name" value="E3 UBIQUITIN-PROTEIN LIGASE ATL42"/>
    <property type="match status" value="1"/>
</dbReference>
<comment type="subcellular location">
    <subcellularLocation>
        <location evidence="1">Membrane</location>
    </subcellularLocation>
</comment>
<keyword evidence="14" id="KW-1185">Reference proteome</keyword>
<reference evidence="13" key="2">
    <citation type="journal article" date="2023" name="Plants (Basel)">
        <title>Annotation of the Turnera subulata (Passifloraceae) Draft Genome Reveals the S-Locus Evolved after the Divergence of Turneroideae from Passifloroideae in a Stepwise Manner.</title>
        <authorList>
            <person name="Henning P.M."/>
            <person name="Roalson E.H."/>
            <person name="Mir W."/>
            <person name="McCubbin A.G."/>
            <person name="Shore J.S."/>
        </authorList>
    </citation>
    <scope>NUCLEOTIDE SEQUENCE</scope>
    <source>
        <strain evidence="13">F60SS</strain>
    </source>
</reference>
<dbReference type="EMBL" id="JAKUCV010005017">
    <property type="protein sequence ID" value="KAJ4833139.1"/>
    <property type="molecule type" value="Genomic_DNA"/>
</dbReference>
<evidence type="ECO:0000256" key="6">
    <source>
        <dbReference type="ARBA" id="ARBA00022989"/>
    </source>
</evidence>
<dbReference type="GO" id="GO:0008270">
    <property type="term" value="F:zinc ion binding"/>
    <property type="evidence" value="ECO:0007669"/>
    <property type="project" value="UniProtKB-KW"/>
</dbReference>
<evidence type="ECO:0000256" key="10">
    <source>
        <dbReference type="SAM" id="MobiDB-lite"/>
    </source>
</evidence>
<evidence type="ECO:0000259" key="12">
    <source>
        <dbReference type="PROSITE" id="PS50089"/>
    </source>
</evidence>
<dbReference type="PANTHER" id="PTHR46539:SF9">
    <property type="entry name" value="RING-H2 FINGER PROTEIN ATL56"/>
    <property type="match status" value="1"/>
</dbReference>
<keyword evidence="4 9" id="KW-0863">Zinc-finger</keyword>
<dbReference type="OrthoDB" id="8062037at2759"/>
<dbReference type="Proteomes" id="UP001141552">
    <property type="component" value="Unassembled WGS sequence"/>
</dbReference>
<evidence type="ECO:0000313" key="14">
    <source>
        <dbReference type="Proteomes" id="UP001141552"/>
    </source>
</evidence>
<proteinExistence type="inferred from homology"/>
<feature type="compositionally biased region" description="Low complexity" evidence="10">
    <location>
        <begin position="62"/>
        <end position="77"/>
    </location>
</feature>
<evidence type="ECO:0000256" key="3">
    <source>
        <dbReference type="ARBA" id="ARBA00022723"/>
    </source>
</evidence>
<dbReference type="GO" id="GO:0016020">
    <property type="term" value="C:membrane"/>
    <property type="evidence" value="ECO:0007669"/>
    <property type="project" value="UniProtKB-SubCell"/>
</dbReference>
<evidence type="ECO:0000256" key="1">
    <source>
        <dbReference type="ARBA" id="ARBA00004370"/>
    </source>
</evidence>
<dbReference type="PROSITE" id="PS50089">
    <property type="entry name" value="ZF_RING_2"/>
    <property type="match status" value="1"/>
</dbReference>
<keyword evidence="5" id="KW-0862">Zinc</keyword>
<dbReference type="Pfam" id="PF13639">
    <property type="entry name" value="zf-RING_2"/>
    <property type="match status" value="1"/>
</dbReference>
<feature type="domain" description="RING-type" evidence="12">
    <location>
        <begin position="112"/>
        <end position="154"/>
    </location>
</feature>
<keyword evidence="3" id="KW-0479">Metal-binding</keyword>
<comment type="similarity">
    <text evidence="8">Belongs to the RING-type zinc finger family. ATL subfamily.</text>
</comment>
<keyword evidence="6 11" id="KW-1133">Transmembrane helix</keyword>
<dbReference type="AlphaFoldDB" id="A0A9Q0FLW1"/>
<evidence type="ECO:0000256" key="2">
    <source>
        <dbReference type="ARBA" id="ARBA00022692"/>
    </source>
</evidence>
<evidence type="ECO:0000313" key="13">
    <source>
        <dbReference type="EMBL" id="KAJ4833139.1"/>
    </source>
</evidence>
<evidence type="ECO:0000256" key="5">
    <source>
        <dbReference type="ARBA" id="ARBA00022833"/>
    </source>
</evidence>
<keyword evidence="2 11" id="KW-0812">Transmembrane</keyword>
<dbReference type="SUPFAM" id="SSF57850">
    <property type="entry name" value="RING/U-box"/>
    <property type="match status" value="1"/>
</dbReference>
<evidence type="ECO:0000256" key="4">
    <source>
        <dbReference type="ARBA" id="ARBA00022771"/>
    </source>
</evidence>
<evidence type="ECO:0000256" key="7">
    <source>
        <dbReference type="ARBA" id="ARBA00023136"/>
    </source>
</evidence>
<gene>
    <name evidence="13" type="ORF">Tsubulata_006250</name>
</gene>
<evidence type="ECO:0000256" key="8">
    <source>
        <dbReference type="ARBA" id="ARBA00024209"/>
    </source>
</evidence>
<dbReference type="InterPro" id="IPR013083">
    <property type="entry name" value="Znf_RING/FYVE/PHD"/>
</dbReference>
<dbReference type="SMART" id="SM00184">
    <property type="entry name" value="RING"/>
    <property type="match status" value="1"/>
</dbReference>
<keyword evidence="7 11" id="KW-0472">Membrane</keyword>
<dbReference type="InterPro" id="IPR001841">
    <property type="entry name" value="Znf_RING"/>
</dbReference>
<comment type="caution">
    <text evidence="13">The sequence shown here is derived from an EMBL/GenBank/DDBJ whole genome shotgun (WGS) entry which is preliminary data.</text>
</comment>
<sequence>MPPHNHHHGGAPPPPPKPNQKLLSLILKAIIMTVITTLFFVFLGVAAIVLLLATAALHRHSAPSSSSSSSSSDASSSNGLSPKDLRRLPRFRFPARKWRPEEAAAADQQPPCVVCLDGFREGQWCRKLDGCGHVFHRRCVDSWLVKVPACPICRAQVRVDGGEEDGRHLWGFGWRDEIRIW</sequence>
<name>A0A9Q0FLW1_9ROSI</name>
<feature type="transmembrane region" description="Helical" evidence="11">
    <location>
        <begin position="25"/>
        <end position="53"/>
    </location>
</feature>
<reference evidence="13" key="1">
    <citation type="submission" date="2022-02" db="EMBL/GenBank/DDBJ databases">
        <authorList>
            <person name="Henning P.M."/>
            <person name="McCubbin A.G."/>
            <person name="Shore J.S."/>
        </authorList>
    </citation>
    <scope>NUCLEOTIDE SEQUENCE</scope>
    <source>
        <strain evidence="13">F60SS</strain>
        <tissue evidence="13">Leaves</tissue>
    </source>
</reference>
<evidence type="ECO:0000256" key="11">
    <source>
        <dbReference type="SAM" id="Phobius"/>
    </source>
</evidence>
<organism evidence="13 14">
    <name type="scientific">Turnera subulata</name>
    <dbReference type="NCBI Taxonomy" id="218843"/>
    <lineage>
        <taxon>Eukaryota</taxon>
        <taxon>Viridiplantae</taxon>
        <taxon>Streptophyta</taxon>
        <taxon>Embryophyta</taxon>
        <taxon>Tracheophyta</taxon>
        <taxon>Spermatophyta</taxon>
        <taxon>Magnoliopsida</taxon>
        <taxon>eudicotyledons</taxon>
        <taxon>Gunneridae</taxon>
        <taxon>Pentapetalae</taxon>
        <taxon>rosids</taxon>
        <taxon>fabids</taxon>
        <taxon>Malpighiales</taxon>
        <taxon>Passifloraceae</taxon>
        <taxon>Turnera</taxon>
    </lineage>
</organism>
<feature type="region of interest" description="Disordered" evidence="10">
    <location>
        <begin position="62"/>
        <end position="85"/>
    </location>
</feature>
<protein>
    <recommendedName>
        <fullName evidence="12">RING-type domain-containing protein</fullName>
    </recommendedName>
</protein>
<evidence type="ECO:0000256" key="9">
    <source>
        <dbReference type="PROSITE-ProRule" id="PRU00175"/>
    </source>
</evidence>